<comment type="caution">
    <text evidence="5">The sequence shown here is derived from an EMBL/GenBank/DDBJ whole genome shotgun (WGS) entry which is preliminary data.</text>
</comment>
<keyword evidence="2" id="KW-1015">Disulfide bond</keyword>
<organism evidence="5 6">
    <name type="scientific">Candida verbasci</name>
    <dbReference type="NCBI Taxonomy" id="1227364"/>
    <lineage>
        <taxon>Eukaryota</taxon>
        <taxon>Fungi</taxon>
        <taxon>Dikarya</taxon>
        <taxon>Ascomycota</taxon>
        <taxon>Saccharomycotina</taxon>
        <taxon>Pichiomycetes</taxon>
        <taxon>Debaryomycetaceae</taxon>
        <taxon>Candida/Lodderomyces clade</taxon>
        <taxon>Candida</taxon>
    </lineage>
</organism>
<name>A0A9W4TVR3_9ASCO</name>
<evidence type="ECO:0000313" key="5">
    <source>
        <dbReference type="EMBL" id="CAI5758300.1"/>
    </source>
</evidence>
<dbReference type="EMBL" id="CANTUO010000002">
    <property type="protein sequence ID" value="CAI5758300.1"/>
    <property type="molecule type" value="Genomic_DNA"/>
</dbReference>
<dbReference type="Pfam" id="PF00026">
    <property type="entry name" value="Asp"/>
    <property type="match status" value="1"/>
</dbReference>
<dbReference type="PROSITE" id="PS51767">
    <property type="entry name" value="PEPTIDASE_A1"/>
    <property type="match status" value="1"/>
</dbReference>
<dbReference type="OrthoDB" id="28208at2759"/>
<gene>
    <name evidence="5" type="ORF">CANVERA_P2814</name>
</gene>
<dbReference type="PRINTS" id="PR00792">
    <property type="entry name" value="PEPSIN"/>
</dbReference>
<dbReference type="GO" id="GO:0006508">
    <property type="term" value="P:proteolysis"/>
    <property type="evidence" value="ECO:0007669"/>
    <property type="project" value="InterPro"/>
</dbReference>
<dbReference type="InterPro" id="IPR033121">
    <property type="entry name" value="PEPTIDASE_A1"/>
</dbReference>
<protein>
    <recommendedName>
        <fullName evidence="4">Peptidase A1 domain-containing protein</fullName>
    </recommendedName>
</protein>
<dbReference type="PANTHER" id="PTHR47966:SF51">
    <property type="entry name" value="BETA-SITE APP-CLEAVING ENZYME, ISOFORM A-RELATED"/>
    <property type="match status" value="1"/>
</dbReference>
<reference evidence="5" key="1">
    <citation type="submission" date="2022-12" db="EMBL/GenBank/DDBJ databases">
        <authorList>
            <person name="Brejova B."/>
        </authorList>
    </citation>
    <scope>NUCLEOTIDE SEQUENCE</scope>
</reference>
<evidence type="ECO:0000259" key="4">
    <source>
        <dbReference type="PROSITE" id="PS51767"/>
    </source>
</evidence>
<sequence>MILFIFLFIQCTFALLPIKDFRIPNFQSEKDKILESSFLIHNKQVINKSKLTKSNTLQFLSTDDLNSIYYLNLTLRGPNNYQNQFPLLLDTGSSIAWIYNSSCTELNCQYSNVTKFNYPDVDGEYFSLRYTNDEVSGEVVNLEDYEIVANINDLNFNYSVGITSTYPVIFKDYYLSGLLGISSEKSSRNIVSRLHNNGIINQHKFGLYLSNVKYQQDTYGGLVLFGSDADHEIFNNPAITIPIIPNFNNFWLFNSTISINTTLMNRSAILDSGTTGIVVPFNDSLVLHDALFGDGFLYDENGNFAFLCNSTNSITFETENGEKFTLHTDLIKGLEYTGALSGYCASKIQGLDYEYWILGAAFLKNYYTIFDLDSQSILLQELTIDEIEVTDSVNTEVTNSVITTVTTSKPITTSLNTTNISHTSSLSMSSFTSEYSYNQASSLNYSILSFIALIVTIIS</sequence>
<dbReference type="Proteomes" id="UP001152885">
    <property type="component" value="Unassembled WGS sequence"/>
</dbReference>
<keyword evidence="6" id="KW-1185">Reference proteome</keyword>
<dbReference type="Gene3D" id="2.40.70.10">
    <property type="entry name" value="Acid Proteases"/>
    <property type="match status" value="2"/>
</dbReference>
<dbReference type="InterPro" id="IPR034164">
    <property type="entry name" value="Pepsin-like_dom"/>
</dbReference>
<feature type="active site" evidence="3">
    <location>
        <position position="271"/>
    </location>
</feature>
<dbReference type="SUPFAM" id="SSF50630">
    <property type="entry name" value="Acid proteases"/>
    <property type="match status" value="1"/>
</dbReference>
<dbReference type="PANTHER" id="PTHR47966">
    <property type="entry name" value="BETA-SITE APP-CLEAVING ENZYME, ISOFORM A-RELATED"/>
    <property type="match status" value="1"/>
</dbReference>
<feature type="domain" description="Peptidase A1" evidence="4">
    <location>
        <begin position="69"/>
        <end position="380"/>
    </location>
</feature>
<comment type="similarity">
    <text evidence="1">Belongs to the peptidase A1 family.</text>
</comment>
<feature type="active site" evidence="3">
    <location>
        <position position="90"/>
    </location>
</feature>
<evidence type="ECO:0000256" key="2">
    <source>
        <dbReference type="ARBA" id="ARBA00023157"/>
    </source>
</evidence>
<dbReference type="GO" id="GO:0004190">
    <property type="term" value="F:aspartic-type endopeptidase activity"/>
    <property type="evidence" value="ECO:0007669"/>
    <property type="project" value="InterPro"/>
</dbReference>
<accession>A0A9W4TVR3</accession>
<proteinExistence type="inferred from homology"/>
<evidence type="ECO:0000256" key="1">
    <source>
        <dbReference type="ARBA" id="ARBA00007447"/>
    </source>
</evidence>
<dbReference type="CDD" id="cd05471">
    <property type="entry name" value="pepsin_like"/>
    <property type="match status" value="1"/>
</dbReference>
<evidence type="ECO:0000313" key="6">
    <source>
        <dbReference type="Proteomes" id="UP001152885"/>
    </source>
</evidence>
<dbReference type="InterPro" id="IPR001461">
    <property type="entry name" value="Aspartic_peptidase_A1"/>
</dbReference>
<dbReference type="InterPro" id="IPR021109">
    <property type="entry name" value="Peptidase_aspartic_dom_sf"/>
</dbReference>
<dbReference type="AlphaFoldDB" id="A0A9W4TVR3"/>
<evidence type="ECO:0000256" key="3">
    <source>
        <dbReference type="PIRSR" id="PIRSR601461-1"/>
    </source>
</evidence>